<feature type="domain" description="tRNA-guanine(15) transglycosylase-like" evidence="5">
    <location>
        <begin position="12"/>
        <end position="376"/>
    </location>
</feature>
<dbReference type="Pfam" id="PF01702">
    <property type="entry name" value="TGT"/>
    <property type="match status" value="1"/>
</dbReference>
<dbReference type="AlphaFoldDB" id="A0A1F5SZ26"/>
<dbReference type="NCBIfam" id="TIGR00449">
    <property type="entry name" value="tgt_general"/>
    <property type="match status" value="1"/>
</dbReference>
<comment type="catalytic activity">
    <reaction evidence="4">
        <text>7-aminomethyl-7-carbaguanine + guanosine(34) in tRNA = 7-aminomethyl-7-carbaguanosine(34) in tRNA + guanine</text>
        <dbReference type="Rhea" id="RHEA:24104"/>
        <dbReference type="Rhea" id="RHEA-COMP:10341"/>
        <dbReference type="Rhea" id="RHEA-COMP:10342"/>
        <dbReference type="ChEBI" id="CHEBI:16235"/>
        <dbReference type="ChEBI" id="CHEBI:58703"/>
        <dbReference type="ChEBI" id="CHEBI:74269"/>
        <dbReference type="ChEBI" id="CHEBI:82833"/>
        <dbReference type="EC" id="2.4.2.29"/>
    </reaction>
</comment>
<dbReference type="PANTHER" id="PTHR46499">
    <property type="entry name" value="QUEUINE TRNA-RIBOSYLTRANSFERASE"/>
    <property type="match status" value="1"/>
</dbReference>
<dbReference type="PANTHER" id="PTHR46499:SF1">
    <property type="entry name" value="QUEUINE TRNA-RIBOSYLTRANSFERASE"/>
    <property type="match status" value="1"/>
</dbReference>
<comment type="subunit">
    <text evidence="4">Homodimer. Within each dimer, one monomer is responsible for RNA recognition and catalysis, while the other monomer binds to the replacement base PreQ1.</text>
</comment>
<comment type="similarity">
    <text evidence="4">Belongs to the queuine tRNA-ribosyltransferase family.</text>
</comment>
<evidence type="ECO:0000256" key="4">
    <source>
        <dbReference type="HAMAP-Rule" id="MF_00168"/>
    </source>
</evidence>
<dbReference type="UniPathway" id="UPA00392"/>
<dbReference type="InterPro" id="IPR036511">
    <property type="entry name" value="TGT-like_sf"/>
</dbReference>
<dbReference type="GO" id="GO:0008479">
    <property type="term" value="F:tRNA-guanosine(34) queuine transglycosylase activity"/>
    <property type="evidence" value="ECO:0007669"/>
    <property type="project" value="UniProtKB-UniRule"/>
</dbReference>
<reference evidence="6 7" key="1">
    <citation type="journal article" date="2016" name="Nat. Commun.">
        <title>Thousands of microbial genomes shed light on interconnected biogeochemical processes in an aquifer system.</title>
        <authorList>
            <person name="Anantharaman K."/>
            <person name="Brown C.T."/>
            <person name="Hug L.A."/>
            <person name="Sharon I."/>
            <person name="Castelle C.J."/>
            <person name="Probst A.J."/>
            <person name="Thomas B.C."/>
            <person name="Singh A."/>
            <person name="Wilkins M.J."/>
            <person name="Karaoz U."/>
            <person name="Brodie E.L."/>
            <person name="Williams K.H."/>
            <person name="Hubbard S.S."/>
            <person name="Banfield J.F."/>
        </authorList>
    </citation>
    <scope>NUCLEOTIDE SEQUENCE [LARGE SCALE GENOMIC DNA]</scope>
</reference>
<comment type="function">
    <text evidence="4">Catalyzes the base-exchange of a guanine (G) residue with the queuine precursor 7-aminomethyl-7-deazaguanine (PreQ1) at position 34 (anticodon wobble position) in tRNAs with GU(N) anticodons (tRNA-Asp, -Asn, -His and -Tyr). Catalysis occurs through a double-displacement mechanism. The nucleophile active site attacks the C1' of nucleotide 34 to detach the guanine base from the RNA, forming a covalent enzyme-RNA intermediate. The proton acceptor active site deprotonates the incoming PreQ1, allowing a nucleophilic attack on the C1' of the ribose to form the product. After dissociation, two additional enzymatic reactions on the tRNA convert PreQ1 to queuine (Q), resulting in the hypermodified nucleoside queuosine (7-(((4,5-cis-dihydroxy-2-cyclopenten-1-yl)amino)methyl)-7-deazaguanosine).</text>
</comment>
<organism evidence="6 7">
    <name type="scientific">Candidatus Falkowbacteria bacterium RIFOXYC2_FULL_36_12</name>
    <dbReference type="NCBI Taxonomy" id="1798002"/>
    <lineage>
        <taxon>Bacteria</taxon>
        <taxon>Candidatus Falkowiibacteriota</taxon>
    </lineage>
</organism>
<evidence type="ECO:0000256" key="2">
    <source>
        <dbReference type="ARBA" id="ARBA00022679"/>
    </source>
</evidence>
<keyword evidence="1 4" id="KW-0328">Glycosyltransferase</keyword>
<dbReference type="EC" id="2.4.2.29" evidence="4"/>
<feature type="active site" description="Proton acceptor" evidence="4">
    <location>
        <position position="91"/>
    </location>
</feature>
<evidence type="ECO:0000256" key="3">
    <source>
        <dbReference type="ARBA" id="ARBA00022694"/>
    </source>
</evidence>
<dbReference type="GO" id="GO:0005829">
    <property type="term" value="C:cytosol"/>
    <property type="evidence" value="ECO:0007669"/>
    <property type="project" value="TreeGrafter"/>
</dbReference>
<comment type="caution">
    <text evidence="4">Lacks conserved residue(s) required for the propagation of feature annotation.</text>
</comment>
<feature type="region of interest" description="RNA binding" evidence="4">
    <location>
        <begin position="253"/>
        <end position="259"/>
    </location>
</feature>
<evidence type="ECO:0000256" key="1">
    <source>
        <dbReference type="ARBA" id="ARBA00022676"/>
    </source>
</evidence>
<dbReference type="HAMAP" id="MF_00168">
    <property type="entry name" value="Q_tRNA_Tgt"/>
    <property type="match status" value="1"/>
</dbReference>
<feature type="binding site" evidence="4">
    <location>
        <begin position="91"/>
        <end position="95"/>
    </location>
    <ligand>
        <name>substrate</name>
    </ligand>
</feature>
<feature type="binding site" evidence="4">
    <location>
        <position position="222"/>
    </location>
    <ligand>
        <name>substrate</name>
    </ligand>
</feature>
<dbReference type="STRING" id="1798002.A2478_04365"/>
<dbReference type="Proteomes" id="UP000179001">
    <property type="component" value="Unassembled WGS sequence"/>
</dbReference>
<dbReference type="GO" id="GO:0008616">
    <property type="term" value="P:tRNA queuosine(34) biosynthetic process"/>
    <property type="evidence" value="ECO:0007669"/>
    <property type="project" value="UniProtKB-UniRule"/>
</dbReference>
<dbReference type="InterPro" id="IPR004803">
    <property type="entry name" value="TGT"/>
</dbReference>
<feature type="active site" description="Nucleophile" evidence="4">
    <location>
        <position position="272"/>
    </location>
</feature>
<evidence type="ECO:0000313" key="6">
    <source>
        <dbReference type="EMBL" id="OGF31919.1"/>
    </source>
</evidence>
<accession>A0A1F5SZ26</accession>
<dbReference type="SUPFAM" id="SSF51713">
    <property type="entry name" value="tRNA-guanine transglycosylase"/>
    <property type="match status" value="1"/>
</dbReference>
<dbReference type="EMBL" id="MFGJ01000007">
    <property type="protein sequence ID" value="OGF31919.1"/>
    <property type="molecule type" value="Genomic_DNA"/>
</dbReference>
<gene>
    <name evidence="4" type="primary">tgt</name>
    <name evidence="6" type="ORF">A2478_04365</name>
</gene>
<keyword evidence="4" id="KW-0671">Queuosine biosynthesis</keyword>
<dbReference type="NCBIfam" id="TIGR00430">
    <property type="entry name" value="Q_tRNA_tgt"/>
    <property type="match status" value="1"/>
</dbReference>
<sequence length="376" mass="43135">MSFKLLKQSQKSKARRGQLKTRRGIIETPFFMPIATKASVKALTYEDLEQLEAKIVLSNTYHLMLKPGNKLIKKAGGLHQFMNWSKPILTDSGGFQVFSLNKIRKITEDGVEFRSHIDGSKRFMRPEDSIQIQLDLGSDIIMALDECVELPAKKDYLEKSVELTTRWAERCKNYFEKKTLQQPQGDKAKLFGIVQGGLDKKLRIKSVHDLKTIGFDGYAIGGLSVGESEKEMYKTLDYITAELPEDKPRYLMGVGRPENIINAVKRGVDMFDCVIPTREARHGRLYLWSDATVRSPQPDIFNTPRSSYKQINIKAEKWSQDFSPINIDSRFPVLKKYSKAYLRHLFSLGEPLSIRLATLNNLEFYLDLMKKIRKSI</sequence>
<evidence type="ECO:0000259" key="5">
    <source>
        <dbReference type="Pfam" id="PF01702"/>
    </source>
</evidence>
<dbReference type="InterPro" id="IPR050076">
    <property type="entry name" value="ArchSynthase1/Queuine_TRR"/>
</dbReference>
<name>A0A1F5SZ26_9BACT</name>
<keyword evidence="3 4" id="KW-0819">tRNA processing</keyword>
<comment type="caution">
    <text evidence="6">The sequence shown here is derived from an EMBL/GenBank/DDBJ whole genome shotgun (WGS) entry which is preliminary data.</text>
</comment>
<dbReference type="InterPro" id="IPR002616">
    <property type="entry name" value="tRNA_ribo_trans-like"/>
</dbReference>
<dbReference type="Gene3D" id="3.20.20.105">
    <property type="entry name" value="Queuine tRNA-ribosyltransferase-like"/>
    <property type="match status" value="1"/>
</dbReference>
<feature type="binding site" evidence="4">
    <location>
        <position position="195"/>
    </location>
    <ligand>
        <name>substrate</name>
    </ligand>
</feature>
<comment type="pathway">
    <text evidence="4">tRNA modification; tRNA-queuosine biosynthesis.</text>
</comment>
<feature type="binding site" evidence="4">
    <location>
        <position position="145"/>
    </location>
    <ligand>
        <name>substrate</name>
    </ligand>
</feature>
<feature type="region of interest" description="RNA binding; important for wobble base 34 recognition" evidence="4">
    <location>
        <begin position="277"/>
        <end position="281"/>
    </location>
</feature>
<keyword evidence="2 4" id="KW-0808">Transferase</keyword>
<protein>
    <recommendedName>
        <fullName evidence="4">Queuine tRNA-ribosyltransferase</fullName>
        <ecNumber evidence="4">2.4.2.29</ecNumber>
    </recommendedName>
    <alternativeName>
        <fullName evidence="4">Guanine insertion enzyme</fullName>
    </alternativeName>
    <alternativeName>
        <fullName evidence="4">tRNA-guanine transglycosylase</fullName>
    </alternativeName>
</protein>
<proteinExistence type="inferred from homology"/>
<evidence type="ECO:0000313" key="7">
    <source>
        <dbReference type="Proteomes" id="UP000179001"/>
    </source>
</evidence>